<dbReference type="SMART" id="SM00387">
    <property type="entry name" value="HATPase_c"/>
    <property type="match status" value="1"/>
</dbReference>
<evidence type="ECO:0000313" key="5">
    <source>
        <dbReference type="Proteomes" id="UP000264071"/>
    </source>
</evidence>
<feature type="domain" description="Histidine kinase/HSP90-like ATPase" evidence="3">
    <location>
        <begin position="268"/>
        <end position="381"/>
    </location>
</feature>
<keyword evidence="4" id="KW-0808">Transferase</keyword>
<keyword evidence="1" id="KW-0175">Coiled coil</keyword>
<name>A0A3D4VAW6_9BACT</name>
<keyword evidence="2" id="KW-1133">Transmembrane helix</keyword>
<dbReference type="InterPro" id="IPR036890">
    <property type="entry name" value="HATPase_C_sf"/>
</dbReference>
<dbReference type="AlphaFoldDB" id="A0A3D4VAW6"/>
<proteinExistence type="predicted"/>
<feature type="coiled-coil region" evidence="1">
    <location>
        <begin position="161"/>
        <end position="188"/>
    </location>
</feature>
<feature type="transmembrane region" description="Helical" evidence="2">
    <location>
        <begin position="48"/>
        <end position="67"/>
    </location>
</feature>
<dbReference type="InterPro" id="IPR010559">
    <property type="entry name" value="Sig_transdc_His_kin_internal"/>
</dbReference>
<evidence type="ECO:0000313" key="4">
    <source>
        <dbReference type="EMBL" id="HCT57477.1"/>
    </source>
</evidence>
<keyword evidence="2" id="KW-0812">Transmembrane</keyword>
<dbReference type="GO" id="GO:0016020">
    <property type="term" value="C:membrane"/>
    <property type="evidence" value="ECO:0007669"/>
    <property type="project" value="InterPro"/>
</dbReference>
<keyword evidence="4" id="KW-0418">Kinase</keyword>
<dbReference type="GO" id="GO:0000155">
    <property type="term" value="F:phosphorelay sensor kinase activity"/>
    <property type="evidence" value="ECO:0007669"/>
    <property type="project" value="InterPro"/>
</dbReference>
<dbReference type="InterPro" id="IPR003594">
    <property type="entry name" value="HATPase_dom"/>
</dbReference>
<feature type="transmembrane region" description="Helical" evidence="2">
    <location>
        <begin position="88"/>
        <end position="113"/>
    </location>
</feature>
<dbReference type="Gene3D" id="3.30.565.10">
    <property type="entry name" value="Histidine kinase-like ATPase, C-terminal domain"/>
    <property type="match status" value="1"/>
</dbReference>
<dbReference type="SUPFAM" id="SSF55874">
    <property type="entry name" value="ATPase domain of HSP90 chaperone/DNA topoisomerase II/histidine kinase"/>
    <property type="match status" value="1"/>
</dbReference>
<evidence type="ECO:0000259" key="3">
    <source>
        <dbReference type="SMART" id="SM00387"/>
    </source>
</evidence>
<reference evidence="4 5" key="1">
    <citation type="journal article" date="2018" name="Nat. Biotechnol.">
        <title>A standardized bacterial taxonomy based on genome phylogeny substantially revises the tree of life.</title>
        <authorList>
            <person name="Parks D.H."/>
            <person name="Chuvochina M."/>
            <person name="Waite D.W."/>
            <person name="Rinke C."/>
            <person name="Skarshewski A."/>
            <person name="Chaumeil P.A."/>
            <person name="Hugenholtz P."/>
        </authorList>
    </citation>
    <scope>NUCLEOTIDE SEQUENCE [LARGE SCALE GENOMIC DNA]</scope>
    <source>
        <strain evidence="4">UBA8844</strain>
    </source>
</reference>
<comment type="caution">
    <text evidence="4">The sequence shown here is derived from an EMBL/GenBank/DDBJ whole genome shotgun (WGS) entry which is preliminary data.</text>
</comment>
<feature type="transmembrane region" description="Helical" evidence="2">
    <location>
        <begin position="133"/>
        <end position="155"/>
    </location>
</feature>
<dbReference type="PANTHER" id="PTHR34220">
    <property type="entry name" value="SENSOR HISTIDINE KINASE YPDA"/>
    <property type="match status" value="1"/>
</dbReference>
<dbReference type="InterPro" id="IPR050640">
    <property type="entry name" value="Bact_2-comp_sensor_kinase"/>
</dbReference>
<evidence type="ECO:0000256" key="2">
    <source>
        <dbReference type="SAM" id="Phobius"/>
    </source>
</evidence>
<dbReference type="Pfam" id="PF06580">
    <property type="entry name" value="His_kinase"/>
    <property type="match status" value="1"/>
</dbReference>
<sequence>MASPTQPLTIADEGLRLRRVTRILFAAVWIIPAVLASLQMTLVGDASGAHYGIGTALIWQGSTWLLWSLWSQLILTLVDRVKLDTARLLPWLTVHIVASALVCIIDVFVIAWLDHVFGAVGQVTSYAFTLRVVLVNHLDFQVVLYWAVLGAAYMVEFVRRYRERDRAATELEQKLARTQLEALRMQLNPHFLFNALNSVAELMEMDVREAQRTLTRVSDLLRLSLRSAGQPMIPVWQEIELVELYLQIARVRYGAGLEADITVDPSIVDDMVPSFLMQPLVENALKHGLAPGHRDQCIEVRVGRQGSTIEIVVQDNGKGLDGLLTTSGRFLAAVPSVDGLGIGLTNTRSRLTMLYGDRYAFRMSNLPTGGCRVEIRLPMEPR</sequence>
<feature type="transmembrane region" description="Helical" evidence="2">
    <location>
        <begin position="23"/>
        <end position="42"/>
    </location>
</feature>
<dbReference type="EMBL" id="DPIY01000009">
    <property type="protein sequence ID" value="HCT57477.1"/>
    <property type="molecule type" value="Genomic_DNA"/>
</dbReference>
<dbReference type="Pfam" id="PF02518">
    <property type="entry name" value="HATPase_c"/>
    <property type="match status" value="1"/>
</dbReference>
<organism evidence="4 5">
    <name type="scientific">Gemmatimonas aurantiaca</name>
    <dbReference type="NCBI Taxonomy" id="173480"/>
    <lineage>
        <taxon>Bacteria</taxon>
        <taxon>Pseudomonadati</taxon>
        <taxon>Gemmatimonadota</taxon>
        <taxon>Gemmatimonadia</taxon>
        <taxon>Gemmatimonadales</taxon>
        <taxon>Gemmatimonadaceae</taxon>
        <taxon>Gemmatimonas</taxon>
    </lineage>
</organism>
<evidence type="ECO:0000256" key="1">
    <source>
        <dbReference type="SAM" id="Coils"/>
    </source>
</evidence>
<keyword evidence="2" id="KW-0472">Membrane</keyword>
<dbReference type="Proteomes" id="UP000264071">
    <property type="component" value="Unassembled WGS sequence"/>
</dbReference>
<dbReference type="PANTHER" id="PTHR34220:SF7">
    <property type="entry name" value="SENSOR HISTIDINE KINASE YPDA"/>
    <property type="match status" value="1"/>
</dbReference>
<protein>
    <submittedName>
        <fullName evidence="4">Sensor histidine kinase</fullName>
    </submittedName>
</protein>
<gene>
    <name evidence="4" type="ORF">DGD08_09775</name>
</gene>
<accession>A0A3D4VAW6</accession>